<name>A0ABW5TAK4_9FLAO</name>
<keyword evidence="1" id="KW-0472">Membrane</keyword>
<feature type="transmembrane region" description="Helical" evidence="1">
    <location>
        <begin position="315"/>
        <end position="334"/>
    </location>
</feature>
<accession>A0ABW5TAK4</accession>
<gene>
    <name evidence="3" type="ORF">ACFSR8_08580</name>
</gene>
<feature type="domain" description="Exonuclease VII large subunit C-terminal" evidence="2">
    <location>
        <begin position="192"/>
        <end position="305"/>
    </location>
</feature>
<dbReference type="PANTHER" id="PTHR30008:SF0">
    <property type="entry name" value="EXODEOXYRIBONUCLEASE 7 LARGE SUBUNIT"/>
    <property type="match status" value="1"/>
</dbReference>
<keyword evidence="4" id="KW-1185">Reference proteome</keyword>
<evidence type="ECO:0000313" key="3">
    <source>
        <dbReference type="EMBL" id="MFD2726268.1"/>
    </source>
</evidence>
<evidence type="ECO:0000313" key="4">
    <source>
        <dbReference type="Proteomes" id="UP001597476"/>
    </source>
</evidence>
<dbReference type="EMBL" id="JBHULY010000016">
    <property type="protein sequence ID" value="MFD2726268.1"/>
    <property type="molecule type" value="Genomic_DNA"/>
</dbReference>
<organism evidence="3 4">
    <name type="scientific">Hyunsoonleella rubra</name>
    <dbReference type="NCBI Taxonomy" id="1737062"/>
    <lineage>
        <taxon>Bacteria</taxon>
        <taxon>Pseudomonadati</taxon>
        <taxon>Bacteroidota</taxon>
        <taxon>Flavobacteriia</taxon>
        <taxon>Flavobacteriales</taxon>
        <taxon>Flavobacteriaceae</taxon>
    </lineage>
</organism>
<dbReference type="RefSeq" id="WP_380291039.1">
    <property type="nucleotide sequence ID" value="NZ_JBHULY010000016.1"/>
</dbReference>
<dbReference type="Proteomes" id="UP001597476">
    <property type="component" value="Unassembled WGS sequence"/>
</dbReference>
<dbReference type="InterPro" id="IPR020579">
    <property type="entry name" value="Exonuc_VII_lsu_C"/>
</dbReference>
<keyword evidence="1" id="KW-1133">Transmembrane helix</keyword>
<dbReference type="Pfam" id="PF02601">
    <property type="entry name" value="Exonuc_VII_L"/>
    <property type="match status" value="1"/>
</dbReference>
<proteinExistence type="predicted"/>
<sequence length="335" mass="38267">MTEKKPSNLTVATLQRLYTNSLSSTLDGQILTIQGFYFQKNGKLYGKYYYEEIVGKEKKHRITALFSSDLREQVEEGKYYLYEGFIGKAQSISNDSKLNIFFTVTRIIKHEKKVQLISKAEYDIIQARFERDFPLIDDILLTEIGKGNKPILDIVTGVQSTSQDDYMSQLVDSEYYRIRHHRCNLSSKVELIEFLDKYDFSNTDLLIIIRGGGSGLEVFNEMELCKKAIELSIPFITGIGHDADKTLLEKVSDRGFSTPTAVGAFLQGIVKTYMDRTNALKAKDEELVKLKKQTENETKLLSNQILTQKRTLNKIWIVLVVLIAIIGILAFKMIN</sequence>
<keyword evidence="1" id="KW-0812">Transmembrane</keyword>
<dbReference type="PANTHER" id="PTHR30008">
    <property type="entry name" value="EXODEOXYRIBONUCLEASE 7 LARGE SUBUNIT"/>
    <property type="match status" value="1"/>
</dbReference>
<evidence type="ECO:0000259" key="2">
    <source>
        <dbReference type="Pfam" id="PF02601"/>
    </source>
</evidence>
<comment type="caution">
    <text evidence="3">The sequence shown here is derived from an EMBL/GenBank/DDBJ whole genome shotgun (WGS) entry which is preliminary data.</text>
</comment>
<evidence type="ECO:0000256" key="1">
    <source>
        <dbReference type="SAM" id="Phobius"/>
    </source>
</evidence>
<reference evidence="4" key="1">
    <citation type="journal article" date="2019" name="Int. J. Syst. Evol. Microbiol.">
        <title>The Global Catalogue of Microorganisms (GCM) 10K type strain sequencing project: providing services to taxonomists for standard genome sequencing and annotation.</title>
        <authorList>
            <consortium name="The Broad Institute Genomics Platform"/>
            <consortium name="The Broad Institute Genome Sequencing Center for Infectious Disease"/>
            <person name="Wu L."/>
            <person name="Ma J."/>
        </authorList>
    </citation>
    <scope>NUCLEOTIDE SEQUENCE [LARGE SCALE GENOMIC DNA]</scope>
    <source>
        <strain evidence="4">KCTC 42398</strain>
    </source>
</reference>
<dbReference type="InterPro" id="IPR003753">
    <property type="entry name" value="Exonuc_VII_L"/>
</dbReference>
<protein>
    <submittedName>
        <fullName evidence="3">Exodeoxyribonuclease VII large subunit</fullName>
    </submittedName>
</protein>